<keyword evidence="9" id="KW-1185">Reference proteome</keyword>
<dbReference type="EMBL" id="KN396373">
    <property type="protein sequence ID" value="KHG11723.1"/>
    <property type="molecule type" value="Genomic_DNA"/>
</dbReference>
<evidence type="ECO:0000256" key="1">
    <source>
        <dbReference type="ARBA" id="ARBA00007220"/>
    </source>
</evidence>
<evidence type="ECO:0000256" key="7">
    <source>
        <dbReference type="RuleBase" id="RU003330"/>
    </source>
</evidence>
<reference evidence="9" key="1">
    <citation type="submission" date="2014-09" db="EMBL/GenBank/DDBJ databases">
        <authorList>
            <person name="Mudge J."/>
            <person name="Ramaraj T."/>
            <person name="Lindquist I.E."/>
            <person name="Bharti A.K."/>
            <person name="Sundararajan A."/>
            <person name="Cameron C.T."/>
            <person name="Woodward J.E."/>
            <person name="May G.D."/>
            <person name="Brubaker C."/>
            <person name="Broadhvest J."/>
            <person name="Wilkins T.A."/>
        </authorList>
    </citation>
    <scope>NUCLEOTIDE SEQUENCE</scope>
    <source>
        <strain evidence="9">cv. AKA8401</strain>
    </source>
</reference>
<dbReference type="HAMAP" id="MF_00235">
    <property type="entry name" value="Adenylate_kinase_Adk"/>
    <property type="match status" value="1"/>
</dbReference>
<protein>
    <recommendedName>
        <fullName evidence="2">adenylate kinase</fullName>
        <ecNumber evidence="2">2.7.4.3</ecNumber>
    </recommendedName>
    <alternativeName>
        <fullName evidence="6">ATP:AMP phosphotransferase</fullName>
    </alternativeName>
</protein>
<dbReference type="InterPro" id="IPR027417">
    <property type="entry name" value="P-loop_NTPase"/>
</dbReference>
<dbReference type="GO" id="GO:0005524">
    <property type="term" value="F:ATP binding"/>
    <property type="evidence" value="ECO:0007669"/>
    <property type="project" value="InterPro"/>
</dbReference>
<keyword evidence="4" id="KW-0547">Nucleotide-binding</keyword>
<dbReference type="EC" id="2.7.4.3" evidence="2"/>
<evidence type="ECO:0000256" key="5">
    <source>
        <dbReference type="ARBA" id="ARBA00022777"/>
    </source>
</evidence>
<dbReference type="PRINTS" id="PR00094">
    <property type="entry name" value="ADENYLTKNASE"/>
</dbReference>
<evidence type="ECO:0000256" key="4">
    <source>
        <dbReference type="ARBA" id="ARBA00022741"/>
    </source>
</evidence>
<dbReference type="PANTHER" id="PTHR23359">
    <property type="entry name" value="NUCLEOTIDE KINASE"/>
    <property type="match status" value="1"/>
</dbReference>
<organism evidence="8 9">
    <name type="scientific">Gossypium arboreum</name>
    <name type="common">Tree cotton</name>
    <name type="synonym">Gossypium nanking</name>
    <dbReference type="NCBI Taxonomy" id="29729"/>
    <lineage>
        <taxon>Eukaryota</taxon>
        <taxon>Viridiplantae</taxon>
        <taxon>Streptophyta</taxon>
        <taxon>Embryophyta</taxon>
        <taxon>Tracheophyta</taxon>
        <taxon>Spermatophyta</taxon>
        <taxon>Magnoliopsida</taxon>
        <taxon>eudicotyledons</taxon>
        <taxon>Gunneridae</taxon>
        <taxon>Pentapetalae</taxon>
        <taxon>rosids</taxon>
        <taxon>malvids</taxon>
        <taxon>Malvales</taxon>
        <taxon>Malvaceae</taxon>
        <taxon>Malvoideae</taxon>
        <taxon>Gossypium</taxon>
    </lineage>
</organism>
<evidence type="ECO:0000313" key="8">
    <source>
        <dbReference type="EMBL" id="KHG11723.1"/>
    </source>
</evidence>
<gene>
    <name evidence="8" type="ORF">F383_12230</name>
</gene>
<evidence type="ECO:0000313" key="9">
    <source>
        <dbReference type="Proteomes" id="UP000032142"/>
    </source>
</evidence>
<evidence type="ECO:0000256" key="2">
    <source>
        <dbReference type="ARBA" id="ARBA00012955"/>
    </source>
</evidence>
<dbReference type="Gene3D" id="3.40.50.300">
    <property type="entry name" value="P-loop containing nucleotide triphosphate hydrolases"/>
    <property type="match status" value="1"/>
</dbReference>
<dbReference type="Pfam" id="PF00406">
    <property type="entry name" value="ADK"/>
    <property type="match status" value="1"/>
</dbReference>
<dbReference type="Proteomes" id="UP000032142">
    <property type="component" value="Unassembled WGS sequence"/>
</dbReference>
<sequence length="278" mass="30636">MLATSSSSSSSTAISLHPLANYNASATPSLNPSSLSFSSSYSYLSPLSFRLHSSKTHLRITPKKGLRVSCSTNEPLKVMISGAPASGKGTQCELIVQKFGLVHISTGDLLRAEVSSGTEIGNKAKEFMNSGRLVPDEIVTAMVTVRLSRQDAKEKGWLLDGYPRSFAQAQSLEELNIRPDIYIVLDLPNPTQWKVSWDTDHHRTPDNNLGTENLGEKRLKEKSNGSMLDTYLSPTFTHTSKQHSLPLYYLKIFDSHSDILEPPSTQTHTSICCYFAIK</sequence>
<dbReference type="InterPro" id="IPR000850">
    <property type="entry name" value="Adenylat/UMP-CMP_kin"/>
</dbReference>
<dbReference type="SUPFAM" id="SSF52540">
    <property type="entry name" value="P-loop containing nucleoside triphosphate hydrolases"/>
    <property type="match status" value="1"/>
</dbReference>
<comment type="similarity">
    <text evidence="1 7">Belongs to the adenylate kinase family.</text>
</comment>
<keyword evidence="3 7" id="KW-0808">Transferase</keyword>
<evidence type="ECO:0000256" key="6">
    <source>
        <dbReference type="ARBA" id="ARBA00031517"/>
    </source>
</evidence>
<dbReference type="CDD" id="cd01428">
    <property type="entry name" value="ADK"/>
    <property type="match status" value="1"/>
</dbReference>
<dbReference type="InterPro" id="IPR033690">
    <property type="entry name" value="Adenylat_kinase_CS"/>
</dbReference>
<proteinExistence type="inferred from homology"/>
<evidence type="ECO:0000256" key="3">
    <source>
        <dbReference type="ARBA" id="ARBA00022679"/>
    </source>
</evidence>
<accession>A0A0B0NAZ8</accession>
<name>A0A0B0NAZ8_GOSAR</name>
<dbReference type="GO" id="GO:0004017">
    <property type="term" value="F:AMP kinase activity"/>
    <property type="evidence" value="ECO:0007669"/>
    <property type="project" value="UniProtKB-EC"/>
</dbReference>
<dbReference type="PROSITE" id="PS00113">
    <property type="entry name" value="ADENYLATE_KINASE"/>
    <property type="match status" value="1"/>
</dbReference>
<dbReference type="AlphaFoldDB" id="A0A0B0NAZ8"/>
<keyword evidence="5 7" id="KW-0418">Kinase</keyword>